<organism evidence="1 2">
    <name type="scientific">Oceaniferula marina</name>
    <dbReference type="NCBI Taxonomy" id="2748318"/>
    <lineage>
        <taxon>Bacteria</taxon>
        <taxon>Pseudomonadati</taxon>
        <taxon>Verrucomicrobiota</taxon>
        <taxon>Verrucomicrobiia</taxon>
        <taxon>Verrucomicrobiales</taxon>
        <taxon>Verrucomicrobiaceae</taxon>
        <taxon>Oceaniferula</taxon>
    </lineage>
</organism>
<comment type="caution">
    <text evidence="1">The sequence shown here is derived from an EMBL/GenBank/DDBJ whole genome shotgun (WGS) entry which is preliminary data.</text>
</comment>
<dbReference type="AlphaFoldDB" id="A0A851GH46"/>
<evidence type="ECO:0000313" key="1">
    <source>
        <dbReference type="EMBL" id="NWK55171.1"/>
    </source>
</evidence>
<accession>A0A851GH46</accession>
<name>A0A851GH46_9BACT</name>
<evidence type="ECO:0008006" key="3">
    <source>
        <dbReference type="Google" id="ProtNLM"/>
    </source>
</evidence>
<gene>
    <name evidence="1" type="ORF">HW115_06085</name>
</gene>
<dbReference type="RefSeq" id="WP_178931704.1">
    <property type="nucleotide sequence ID" value="NZ_JACBAZ010000002.1"/>
</dbReference>
<keyword evidence="2" id="KW-1185">Reference proteome</keyword>
<proteinExistence type="predicted"/>
<sequence length="465" mass="51789">MSKGHSLVGWDRAWKGFCTVLNELHGKYPEWLGLTRYLVGVVGTNHPQKAKPMVAGERIPRVRDVAAESGGILFIPIYSRDYCLGVCYRLAEEVRKSDPTANVHMLMPEGRIPDKILDDKQIYWHPKSDFRKMHFRPKVWVRGALAATLAIYLLASNQTTRKALKKTFKLWPVHILKHAMLFYWEIGAAEHCLKKWRVHTVATINDVVKPASGAIAAARLSGLRSIVMQHGAPGPQSSPFIAEEAWVWGDSSKQILKSFGADPNRLNAIGNFETERVQYQQRGQSNGKVLLLLSQWRASTGWGEPEFQRFFHEAAEAVARLKDPSWRILIRLHPNEGDDVRDAITALIEGLGVPFGFCKEENTIEQDIMASDFLCTVNSSSIMHGIAADLPCAALLSTELEKRVGPSLLPPNCVARNRDELLSLLRASKASSQSEKEWVLANCGSVFGVAAKSLLTEPHSEAPIE</sequence>
<dbReference type="Proteomes" id="UP000557872">
    <property type="component" value="Unassembled WGS sequence"/>
</dbReference>
<reference evidence="1 2" key="1">
    <citation type="submission" date="2020-07" db="EMBL/GenBank/DDBJ databases">
        <title>Roseicoccus Jingziensis gen. nov., sp. nov., isolated from coastal seawater.</title>
        <authorList>
            <person name="Feng X."/>
        </authorList>
    </citation>
    <scope>NUCLEOTIDE SEQUENCE [LARGE SCALE GENOMIC DNA]</scope>
    <source>
        <strain evidence="1 2">N1E253</strain>
    </source>
</reference>
<evidence type="ECO:0000313" key="2">
    <source>
        <dbReference type="Proteomes" id="UP000557872"/>
    </source>
</evidence>
<dbReference type="EMBL" id="JACBAZ010000002">
    <property type="protein sequence ID" value="NWK55171.1"/>
    <property type="molecule type" value="Genomic_DNA"/>
</dbReference>
<protein>
    <recommendedName>
        <fullName evidence="3">Capsule polysaccharide biosynthesis protein</fullName>
    </recommendedName>
</protein>